<accession>A0ABV6IF42</accession>
<dbReference type="RefSeq" id="WP_390212757.1">
    <property type="nucleotide sequence ID" value="NZ_JBHLXJ010000013.1"/>
</dbReference>
<comment type="caution">
    <text evidence="3">The sequence shown here is derived from an EMBL/GenBank/DDBJ whole genome shotgun (WGS) entry which is preliminary data.</text>
</comment>
<evidence type="ECO:0008006" key="5">
    <source>
        <dbReference type="Google" id="ProtNLM"/>
    </source>
</evidence>
<proteinExistence type="predicted"/>
<keyword evidence="2" id="KW-0732">Signal</keyword>
<name>A0ABV6IF42_9BURK</name>
<protein>
    <recommendedName>
        <fullName evidence="5">DUF4148 domain-containing protein</fullName>
    </recommendedName>
</protein>
<sequence>MKTLSLLALLLLSNYSQNALAQTAAPHDKKTSVIVDAEIKRGPLADFYELVAQHPAHNSSTINPISKETTKETINPTSNTANQIKSPAPDAKPILAQQSAQITATKPNTD</sequence>
<feature type="compositionally biased region" description="Polar residues" evidence="1">
    <location>
        <begin position="58"/>
        <end position="85"/>
    </location>
</feature>
<feature type="signal peptide" evidence="2">
    <location>
        <begin position="1"/>
        <end position="21"/>
    </location>
</feature>
<gene>
    <name evidence="3" type="ORF">ACFFJH_11560</name>
</gene>
<keyword evidence="4" id="KW-1185">Reference proteome</keyword>
<evidence type="ECO:0000313" key="4">
    <source>
        <dbReference type="Proteomes" id="UP001589844"/>
    </source>
</evidence>
<feature type="region of interest" description="Disordered" evidence="1">
    <location>
        <begin position="58"/>
        <end position="110"/>
    </location>
</feature>
<organism evidence="3 4">
    <name type="scientific">Undibacterium danionis</name>
    <dbReference type="NCBI Taxonomy" id="1812100"/>
    <lineage>
        <taxon>Bacteria</taxon>
        <taxon>Pseudomonadati</taxon>
        <taxon>Pseudomonadota</taxon>
        <taxon>Betaproteobacteria</taxon>
        <taxon>Burkholderiales</taxon>
        <taxon>Oxalobacteraceae</taxon>
        <taxon>Undibacterium</taxon>
    </lineage>
</organism>
<feature type="chain" id="PRO_5046123083" description="DUF4148 domain-containing protein" evidence="2">
    <location>
        <begin position="22"/>
        <end position="110"/>
    </location>
</feature>
<dbReference type="EMBL" id="JBHLXJ010000013">
    <property type="protein sequence ID" value="MFC0350447.1"/>
    <property type="molecule type" value="Genomic_DNA"/>
</dbReference>
<reference evidence="3 4" key="1">
    <citation type="submission" date="2024-09" db="EMBL/GenBank/DDBJ databases">
        <authorList>
            <person name="Sun Q."/>
            <person name="Mori K."/>
        </authorList>
    </citation>
    <scope>NUCLEOTIDE SEQUENCE [LARGE SCALE GENOMIC DNA]</scope>
    <source>
        <strain evidence="3 4">CCM 8677</strain>
    </source>
</reference>
<evidence type="ECO:0000313" key="3">
    <source>
        <dbReference type="EMBL" id="MFC0350447.1"/>
    </source>
</evidence>
<feature type="compositionally biased region" description="Polar residues" evidence="1">
    <location>
        <begin position="96"/>
        <end position="110"/>
    </location>
</feature>
<dbReference type="Proteomes" id="UP001589844">
    <property type="component" value="Unassembled WGS sequence"/>
</dbReference>
<evidence type="ECO:0000256" key="1">
    <source>
        <dbReference type="SAM" id="MobiDB-lite"/>
    </source>
</evidence>
<evidence type="ECO:0000256" key="2">
    <source>
        <dbReference type="SAM" id="SignalP"/>
    </source>
</evidence>